<protein>
    <recommendedName>
        <fullName evidence="5">Cytochrome c domain-containing protein</fullName>
    </recommendedName>
</protein>
<dbReference type="Proteomes" id="UP000494363">
    <property type="component" value="Unassembled WGS sequence"/>
</dbReference>
<accession>A0A6J5F6K8</accession>
<evidence type="ECO:0000313" key="6">
    <source>
        <dbReference type="EMBL" id="CAB3774144.1"/>
    </source>
</evidence>
<keyword evidence="3 4" id="KW-0408">Iron</keyword>
<evidence type="ECO:0000313" key="7">
    <source>
        <dbReference type="Proteomes" id="UP000494363"/>
    </source>
</evidence>
<keyword evidence="1 4" id="KW-0349">Heme</keyword>
<organism evidence="6 7">
    <name type="scientific">Paraburkholderia humisilvae</name>
    <dbReference type="NCBI Taxonomy" id="627669"/>
    <lineage>
        <taxon>Bacteria</taxon>
        <taxon>Pseudomonadati</taxon>
        <taxon>Pseudomonadota</taxon>
        <taxon>Betaproteobacteria</taxon>
        <taxon>Burkholderiales</taxon>
        <taxon>Burkholderiaceae</taxon>
        <taxon>Paraburkholderia</taxon>
    </lineage>
</organism>
<proteinExistence type="predicted"/>
<dbReference type="PANTHER" id="PTHR33751:SF11">
    <property type="entry name" value="BLL4483 PROTEIN"/>
    <property type="match status" value="1"/>
</dbReference>
<evidence type="ECO:0000256" key="4">
    <source>
        <dbReference type="PROSITE-ProRule" id="PRU00433"/>
    </source>
</evidence>
<dbReference type="PROSITE" id="PS51007">
    <property type="entry name" value="CYTC"/>
    <property type="match status" value="2"/>
</dbReference>
<evidence type="ECO:0000259" key="5">
    <source>
        <dbReference type="PROSITE" id="PS51007"/>
    </source>
</evidence>
<keyword evidence="2 4" id="KW-0479">Metal-binding</keyword>
<dbReference type="Pfam" id="PF13442">
    <property type="entry name" value="Cytochrome_CBB3"/>
    <property type="match status" value="1"/>
</dbReference>
<feature type="domain" description="Cytochrome c" evidence="5">
    <location>
        <begin position="159"/>
        <end position="249"/>
    </location>
</feature>
<dbReference type="SUPFAM" id="SSF46626">
    <property type="entry name" value="Cytochrome c"/>
    <property type="match status" value="2"/>
</dbReference>
<dbReference type="Gene3D" id="1.10.760.10">
    <property type="entry name" value="Cytochrome c-like domain"/>
    <property type="match status" value="2"/>
</dbReference>
<sequence length="257" mass="26395">MKTACAVCKWFDQPTRVVCEIQMTSENIGLGTTVGRGIVALMCATTALLLQPDGAFAQEVGEPAAEVARSGSASGIPACSACHGSAGEGNPAVGYPRLAGLPALYLEQQLTELADGTRNNPMMSPIAKLLSTGDRTALAGFYASMPAPQTPNSPSAAKTRNDVGERIALRGNWAEGVPACVSCHGSNGSGVGDVFPPLAGQSAIYIRNQISAWKYGKRAPGPLGLMSTIARKLSDAEAVGVADYFAAQSPVAKGETP</sequence>
<evidence type="ECO:0000256" key="1">
    <source>
        <dbReference type="ARBA" id="ARBA00022617"/>
    </source>
</evidence>
<dbReference type="InterPro" id="IPR050597">
    <property type="entry name" value="Cytochrome_c_Oxidase_Subunit"/>
</dbReference>
<keyword evidence="7" id="KW-1185">Reference proteome</keyword>
<evidence type="ECO:0000256" key="2">
    <source>
        <dbReference type="ARBA" id="ARBA00022723"/>
    </source>
</evidence>
<name>A0A6J5F6K8_9BURK</name>
<dbReference type="GO" id="GO:0020037">
    <property type="term" value="F:heme binding"/>
    <property type="evidence" value="ECO:0007669"/>
    <property type="project" value="InterPro"/>
</dbReference>
<reference evidence="6 7" key="1">
    <citation type="submission" date="2020-04" db="EMBL/GenBank/DDBJ databases">
        <authorList>
            <person name="De Canck E."/>
        </authorList>
    </citation>
    <scope>NUCLEOTIDE SEQUENCE [LARGE SCALE GENOMIC DNA]</scope>
    <source>
        <strain evidence="6 7">LMG 29542</strain>
    </source>
</reference>
<dbReference type="GO" id="GO:0046872">
    <property type="term" value="F:metal ion binding"/>
    <property type="evidence" value="ECO:0007669"/>
    <property type="project" value="UniProtKB-KW"/>
</dbReference>
<dbReference type="InterPro" id="IPR009056">
    <property type="entry name" value="Cyt_c-like_dom"/>
</dbReference>
<dbReference type="GO" id="GO:0009055">
    <property type="term" value="F:electron transfer activity"/>
    <property type="evidence" value="ECO:0007669"/>
    <property type="project" value="InterPro"/>
</dbReference>
<feature type="domain" description="Cytochrome c" evidence="5">
    <location>
        <begin position="66"/>
        <end position="146"/>
    </location>
</feature>
<gene>
    <name evidence="6" type="ORF">LMG29542_07610</name>
</gene>
<dbReference type="InterPro" id="IPR036909">
    <property type="entry name" value="Cyt_c-like_dom_sf"/>
</dbReference>
<dbReference type="PANTHER" id="PTHR33751">
    <property type="entry name" value="CBB3-TYPE CYTOCHROME C OXIDASE SUBUNIT FIXP"/>
    <property type="match status" value="1"/>
</dbReference>
<evidence type="ECO:0000256" key="3">
    <source>
        <dbReference type="ARBA" id="ARBA00023004"/>
    </source>
</evidence>
<dbReference type="EMBL" id="CADIKH010000098">
    <property type="protein sequence ID" value="CAB3774144.1"/>
    <property type="molecule type" value="Genomic_DNA"/>
</dbReference>
<dbReference type="AlphaFoldDB" id="A0A6J5F6K8"/>